<sequence>MTQQWYQSLIRQRVRLTSCIKSLPVKVVRRRVPLSTAMAVQVQVMDERKLPLEGEHNELEYSHLRGDCGKFVPKPNLDDPPVAPS</sequence>
<comment type="caution">
    <text evidence="1">The sequence shown here is derived from an EMBL/GenBank/DDBJ whole genome shotgun (WGS) entry which is preliminary data.</text>
</comment>
<dbReference type="Proteomes" id="UP000265520">
    <property type="component" value="Unassembled WGS sequence"/>
</dbReference>
<dbReference type="AlphaFoldDB" id="A0A392R4G7"/>
<proteinExistence type="predicted"/>
<dbReference type="EMBL" id="LXQA010184783">
    <property type="protein sequence ID" value="MCI31119.1"/>
    <property type="molecule type" value="Genomic_DNA"/>
</dbReference>
<reference evidence="1 2" key="1">
    <citation type="journal article" date="2018" name="Front. Plant Sci.">
        <title>Red Clover (Trifolium pratense) and Zigzag Clover (T. medium) - A Picture of Genomic Similarities and Differences.</title>
        <authorList>
            <person name="Dluhosova J."/>
            <person name="Istvanek J."/>
            <person name="Nedelnik J."/>
            <person name="Repkova J."/>
        </authorList>
    </citation>
    <scope>NUCLEOTIDE SEQUENCE [LARGE SCALE GENOMIC DNA]</scope>
    <source>
        <strain evidence="2">cv. 10/8</strain>
        <tissue evidence="1">Leaf</tissue>
    </source>
</reference>
<keyword evidence="2" id="KW-1185">Reference proteome</keyword>
<evidence type="ECO:0000313" key="2">
    <source>
        <dbReference type="Proteomes" id="UP000265520"/>
    </source>
</evidence>
<evidence type="ECO:0000313" key="1">
    <source>
        <dbReference type="EMBL" id="MCI31119.1"/>
    </source>
</evidence>
<accession>A0A392R4G7</accession>
<name>A0A392R4G7_9FABA</name>
<protein>
    <submittedName>
        <fullName evidence="1">Uncharacterized protein</fullName>
    </submittedName>
</protein>
<organism evidence="1 2">
    <name type="scientific">Trifolium medium</name>
    <dbReference type="NCBI Taxonomy" id="97028"/>
    <lineage>
        <taxon>Eukaryota</taxon>
        <taxon>Viridiplantae</taxon>
        <taxon>Streptophyta</taxon>
        <taxon>Embryophyta</taxon>
        <taxon>Tracheophyta</taxon>
        <taxon>Spermatophyta</taxon>
        <taxon>Magnoliopsida</taxon>
        <taxon>eudicotyledons</taxon>
        <taxon>Gunneridae</taxon>
        <taxon>Pentapetalae</taxon>
        <taxon>rosids</taxon>
        <taxon>fabids</taxon>
        <taxon>Fabales</taxon>
        <taxon>Fabaceae</taxon>
        <taxon>Papilionoideae</taxon>
        <taxon>50 kb inversion clade</taxon>
        <taxon>NPAAA clade</taxon>
        <taxon>Hologalegina</taxon>
        <taxon>IRL clade</taxon>
        <taxon>Trifolieae</taxon>
        <taxon>Trifolium</taxon>
    </lineage>
</organism>